<gene>
    <name evidence="8" type="ORF">FN961_01105</name>
</gene>
<keyword evidence="8" id="KW-0966">Cell projection</keyword>
<comment type="similarity">
    <text evidence="2">Belongs to the FliQ/MopD/SpaQ family.</text>
</comment>
<keyword evidence="9" id="KW-1185">Reference proteome</keyword>
<name>A0A553JVB8_SHEHA</name>
<evidence type="ECO:0000313" key="9">
    <source>
        <dbReference type="Proteomes" id="UP000318126"/>
    </source>
</evidence>
<keyword evidence="6 7" id="KW-0472">Membrane</keyword>
<evidence type="ECO:0000256" key="1">
    <source>
        <dbReference type="ARBA" id="ARBA00004651"/>
    </source>
</evidence>
<evidence type="ECO:0000256" key="4">
    <source>
        <dbReference type="ARBA" id="ARBA00022692"/>
    </source>
</evidence>
<keyword evidence="8" id="KW-0282">Flagellum</keyword>
<keyword evidence="5 7" id="KW-1133">Transmembrane helix</keyword>
<dbReference type="InterPro" id="IPR002191">
    <property type="entry name" value="Bac_export_3"/>
</dbReference>
<dbReference type="GO" id="GO:0005886">
    <property type="term" value="C:plasma membrane"/>
    <property type="evidence" value="ECO:0007669"/>
    <property type="project" value="UniProtKB-SubCell"/>
</dbReference>
<protein>
    <submittedName>
        <fullName evidence="8">Flagellar biosynthetic protein FliQ</fullName>
    </submittedName>
</protein>
<evidence type="ECO:0000256" key="5">
    <source>
        <dbReference type="ARBA" id="ARBA00022989"/>
    </source>
</evidence>
<organism evidence="8 9">
    <name type="scientific">Shewanella hanedai</name>
    <name type="common">Alteromonas hanedai</name>
    <dbReference type="NCBI Taxonomy" id="25"/>
    <lineage>
        <taxon>Bacteria</taxon>
        <taxon>Pseudomonadati</taxon>
        <taxon>Pseudomonadota</taxon>
        <taxon>Gammaproteobacteria</taxon>
        <taxon>Alteromonadales</taxon>
        <taxon>Shewanellaceae</taxon>
        <taxon>Shewanella</taxon>
    </lineage>
</organism>
<dbReference type="Proteomes" id="UP000318126">
    <property type="component" value="Unassembled WGS sequence"/>
</dbReference>
<evidence type="ECO:0000313" key="8">
    <source>
        <dbReference type="EMBL" id="TRY16398.1"/>
    </source>
</evidence>
<accession>A0A553JVB8</accession>
<dbReference type="PANTHER" id="PTHR34040:SF2">
    <property type="entry name" value="FLAGELLAR BIOSYNTHETIC PROTEIN FLIQ"/>
    <property type="match status" value="1"/>
</dbReference>
<dbReference type="OrthoDB" id="9806440at2"/>
<comment type="caution">
    <text evidence="8">The sequence shown here is derived from an EMBL/GenBank/DDBJ whole genome shotgun (WGS) entry which is preliminary data.</text>
</comment>
<dbReference type="Pfam" id="PF01313">
    <property type="entry name" value="Bac_export_3"/>
    <property type="match status" value="1"/>
</dbReference>
<keyword evidence="4 7" id="KW-0812">Transmembrane</keyword>
<feature type="transmembrane region" description="Helical" evidence="7">
    <location>
        <begin position="15"/>
        <end position="36"/>
    </location>
</feature>
<comment type="subcellular location">
    <subcellularLocation>
        <location evidence="1">Cell membrane</location>
        <topology evidence="1">Multi-pass membrane protein</topology>
    </subcellularLocation>
</comment>
<dbReference type="EMBL" id="VKGK01000001">
    <property type="protein sequence ID" value="TRY16398.1"/>
    <property type="molecule type" value="Genomic_DNA"/>
</dbReference>
<reference evidence="9" key="1">
    <citation type="submission" date="2019-07" db="EMBL/GenBank/DDBJ databases">
        <title>Shewanella sp. YLB-08 draft genomic sequence.</title>
        <authorList>
            <person name="Yu L."/>
        </authorList>
    </citation>
    <scope>NUCLEOTIDE SEQUENCE [LARGE SCALE GENOMIC DNA]</scope>
    <source>
        <strain evidence="9">JCM 20706</strain>
    </source>
</reference>
<dbReference type="GO" id="GO:0009306">
    <property type="term" value="P:protein secretion"/>
    <property type="evidence" value="ECO:0007669"/>
    <property type="project" value="InterPro"/>
</dbReference>
<keyword evidence="3" id="KW-1003">Cell membrane</keyword>
<evidence type="ECO:0000256" key="2">
    <source>
        <dbReference type="ARBA" id="ARBA00006156"/>
    </source>
</evidence>
<dbReference type="AlphaFoldDB" id="A0A553JVB8"/>
<sequence length="82" mass="9116">MLAYLSEFFWVLSKLAMPILATALVVGLLISIFQVVTQIQEMTLTFVPKLIVVLLVVGVLSGWLLETIKIYAISTISQISEF</sequence>
<dbReference type="PANTHER" id="PTHR34040">
    <property type="entry name" value="FLAGELLAR BIOSYNTHETIC PROTEIN FLIQ"/>
    <property type="match status" value="1"/>
</dbReference>
<evidence type="ECO:0000256" key="6">
    <source>
        <dbReference type="ARBA" id="ARBA00023136"/>
    </source>
</evidence>
<dbReference type="PIRSF" id="PIRSF004669">
    <property type="entry name" value="FliQ"/>
    <property type="match status" value="1"/>
</dbReference>
<evidence type="ECO:0000256" key="3">
    <source>
        <dbReference type="ARBA" id="ARBA00022475"/>
    </source>
</evidence>
<dbReference type="PRINTS" id="PR00952">
    <property type="entry name" value="TYPE3IMQPROT"/>
</dbReference>
<keyword evidence="8" id="KW-0969">Cilium</keyword>
<feature type="transmembrane region" description="Helical" evidence="7">
    <location>
        <begin position="43"/>
        <end position="65"/>
    </location>
</feature>
<proteinExistence type="inferred from homology"/>
<evidence type="ECO:0000256" key="7">
    <source>
        <dbReference type="SAM" id="Phobius"/>
    </source>
</evidence>